<dbReference type="GO" id="GO:0051539">
    <property type="term" value="F:4 iron, 4 sulfur cluster binding"/>
    <property type="evidence" value="ECO:0007669"/>
    <property type="project" value="UniProtKB-KW"/>
</dbReference>
<dbReference type="InterPro" id="IPR029009">
    <property type="entry name" value="ASB_dom_sf"/>
</dbReference>
<comment type="pathway">
    <text evidence="2">Carbohydrate biosynthesis; gluconeogenesis.</text>
</comment>
<name>A0A9J6QV55_9FIRM</name>
<evidence type="ECO:0000256" key="11">
    <source>
        <dbReference type="ARBA" id="ARBA00041766"/>
    </source>
</evidence>
<organism evidence="15 16">
    <name type="scientific">Hominibacterium faecale</name>
    <dbReference type="NCBI Taxonomy" id="2839743"/>
    <lineage>
        <taxon>Bacteria</taxon>
        <taxon>Bacillati</taxon>
        <taxon>Bacillota</taxon>
        <taxon>Clostridia</taxon>
        <taxon>Peptostreptococcales</taxon>
        <taxon>Anaerovoracaceae</taxon>
        <taxon>Hominibacterium</taxon>
    </lineage>
</organism>
<dbReference type="InterPro" id="IPR005131">
    <property type="entry name" value="Ser_deHydtase_bsu"/>
</dbReference>
<evidence type="ECO:0000256" key="8">
    <source>
        <dbReference type="ARBA" id="ARBA00023004"/>
    </source>
</evidence>
<dbReference type="PANTHER" id="PTHR30182:SF1">
    <property type="entry name" value="L-SERINE DEHYDRATASE 1"/>
    <property type="match status" value="1"/>
</dbReference>
<dbReference type="SUPFAM" id="SSF143548">
    <property type="entry name" value="Serine metabolism enzymes domain"/>
    <property type="match status" value="1"/>
</dbReference>
<dbReference type="Gene3D" id="3.30.1330.90">
    <property type="entry name" value="D-3-phosphoglycerate dehydrogenase, domain 3"/>
    <property type="match status" value="1"/>
</dbReference>
<dbReference type="Pfam" id="PF03315">
    <property type="entry name" value="SDH_beta"/>
    <property type="match status" value="1"/>
</dbReference>
<evidence type="ECO:0000256" key="1">
    <source>
        <dbReference type="ARBA" id="ARBA00001966"/>
    </source>
</evidence>
<keyword evidence="8" id="KW-0408">Iron</keyword>
<proteinExistence type="inferred from homology"/>
<comment type="similarity">
    <text evidence="3">Belongs to the iron-sulfur dependent L-serine dehydratase family.</text>
</comment>
<keyword evidence="5" id="KW-0312">Gluconeogenesis</keyword>
<gene>
    <name evidence="15" type="ORF">OBO34_11815</name>
</gene>
<evidence type="ECO:0000256" key="7">
    <source>
        <dbReference type="ARBA" id="ARBA00022723"/>
    </source>
</evidence>
<dbReference type="GO" id="GO:0006094">
    <property type="term" value="P:gluconeogenesis"/>
    <property type="evidence" value="ECO:0007669"/>
    <property type="project" value="UniProtKB-KW"/>
</dbReference>
<dbReference type="GO" id="GO:0046872">
    <property type="term" value="F:metal ion binding"/>
    <property type="evidence" value="ECO:0007669"/>
    <property type="project" value="UniProtKB-KW"/>
</dbReference>
<keyword evidence="16" id="KW-1185">Reference proteome</keyword>
<evidence type="ECO:0000256" key="9">
    <source>
        <dbReference type="ARBA" id="ARBA00023014"/>
    </source>
</evidence>
<evidence type="ECO:0000256" key="2">
    <source>
        <dbReference type="ARBA" id="ARBA00004742"/>
    </source>
</evidence>
<dbReference type="InterPro" id="IPR005130">
    <property type="entry name" value="Ser_deHydtase-like_asu"/>
</dbReference>
<dbReference type="AlphaFoldDB" id="A0A9J6QV55"/>
<comment type="caution">
    <text evidence="15">The sequence shown here is derived from an EMBL/GenBank/DDBJ whole genome shotgun (WGS) entry which is preliminary data.</text>
</comment>
<evidence type="ECO:0000256" key="6">
    <source>
        <dbReference type="ARBA" id="ARBA00022485"/>
    </source>
</evidence>
<accession>A0A9J6QV55</accession>
<protein>
    <recommendedName>
        <fullName evidence="4">L-serine ammonia-lyase</fullName>
        <ecNumber evidence="4">4.3.1.17</ecNumber>
    </recommendedName>
    <alternativeName>
        <fullName evidence="11">L-serine deaminase</fullName>
    </alternativeName>
</protein>
<keyword evidence="7" id="KW-0479">Metal-binding</keyword>
<dbReference type="InterPro" id="IPR051318">
    <property type="entry name" value="Fe-S_L-Ser"/>
</dbReference>
<evidence type="ECO:0000256" key="10">
    <source>
        <dbReference type="ARBA" id="ARBA00023239"/>
    </source>
</evidence>
<reference evidence="15" key="1">
    <citation type="submission" date="2022-09" db="EMBL/GenBank/DDBJ databases">
        <title>Culturomic study of gut microbiota in children with autism spectrum disorder.</title>
        <authorList>
            <person name="Efimov B.A."/>
            <person name="Chaplin A.V."/>
            <person name="Sokolova S.R."/>
            <person name="Pikina A.P."/>
            <person name="Korzhanova M."/>
            <person name="Belova V."/>
            <person name="Korostin D."/>
        </authorList>
    </citation>
    <scope>NUCLEOTIDE SEQUENCE</scope>
    <source>
        <strain evidence="15">ASD5510</strain>
    </source>
</reference>
<dbReference type="GO" id="GO:0003941">
    <property type="term" value="F:L-serine ammonia-lyase activity"/>
    <property type="evidence" value="ECO:0007669"/>
    <property type="project" value="UniProtKB-EC"/>
</dbReference>
<evidence type="ECO:0000256" key="4">
    <source>
        <dbReference type="ARBA" id="ARBA00012093"/>
    </source>
</evidence>
<keyword evidence="9" id="KW-0411">Iron-sulfur</keyword>
<keyword evidence="6" id="KW-0004">4Fe-4S</keyword>
<evidence type="ECO:0000256" key="3">
    <source>
        <dbReference type="ARBA" id="ARBA00008636"/>
    </source>
</evidence>
<feature type="domain" description="Serine dehydratase beta chain" evidence="14">
    <location>
        <begin position="15"/>
        <end position="101"/>
    </location>
</feature>
<sequence>MKAYPSIFNDVLSPVTPGPSSSNTCGPFRIGKLLRQMLGGTPAGMKIEMAEKGGYSQTFYGMHSDKAFIGGILGKDLHSYQFNRAYDDAQKEGMTVEVEFNDSVSSIPTELSIITIENSRRRLCISAASLGGGEIFIDRINGAAVAIDGKRYYLIVETNDQGITCRPSTRPFDQSLIDEVEQDPRVNWYSITNPVYEILPVENSRPPFESAAGMLAYVEKKGISLWQAAIDYETSICGLPGEAVWNLCQKVYDLTIDAIEKGYRVAGFEGVTTPKASKAADFYTSGRAIPLGMASAAAPEALAIMEYSNAHGTIVCMPTGGSSGIIVPAIRNSAMALGLSEADERKALLTAGLIGTFYYPTHYSGDLGCQAEIGIAVSMAAGALASLMTDDVRTIERAAVLGAQSLLGLLCDPIDGYVQVPCFIRNMTAVPTAAVCANSAMAGLDTLVSLDEMAQTILRTGEKLYSINDYGVCYCSKLR</sequence>
<dbReference type="RefSeq" id="WP_253021219.1">
    <property type="nucleotide sequence ID" value="NZ_JAOSHN010000004.1"/>
</dbReference>
<evidence type="ECO:0000313" key="15">
    <source>
        <dbReference type="EMBL" id="MCU7379035.1"/>
    </source>
</evidence>
<dbReference type="PANTHER" id="PTHR30182">
    <property type="entry name" value="L-SERINE DEHYDRATASE"/>
    <property type="match status" value="1"/>
</dbReference>
<evidence type="ECO:0000313" key="16">
    <source>
        <dbReference type="Proteomes" id="UP001065549"/>
    </source>
</evidence>
<dbReference type="Pfam" id="PF03313">
    <property type="entry name" value="SDH_alpha"/>
    <property type="match status" value="1"/>
</dbReference>
<evidence type="ECO:0000259" key="13">
    <source>
        <dbReference type="Pfam" id="PF03313"/>
    </source>
</evidence>
<feature type="domain" description="Serine dehydratase-like alpha subunit" evidence="13">
    <location>
        <begin position="221"/>
        <end position="464"/>
    </location>
</feature>
<dbReference type="EMBL" id="JAOSHN010000004">
    <property type="protein sequence ID" value="MCU7379035.1"/>
    <property type="molecule type" value="Genomic_DNA"/>
</dbReference>
<comment type="catalytic activity">
    <reaction evidence="12">
        <text>L-serine = pyruvate + NH4(+)</text>
        <dbReference type="Rhea" id="RHEA:19169"/>
        <dbReference type="ChEBI" id="CHEBI:15361"/>
        <dbReference type="ChEBI" id="CHEBI:28938"/>
        <dbReference type="ChEBI" id="CHEBI:33384"/>
        <dbReference type="EC" id="4.3.1.17"/>
    </reaction>
</comment>
<evidence type="ECO:0000259" key="14">
    <source>
        <dbReference type="Pfam" id="PF03315"/>
    </source>
</evidence>
<dbReference type="Proteomes" id="UP001065549">
    <property type="component" value="Unassembled WGS sequence"/>
</dbReference>
<keyword evidence="10 15" id="KW-0456">Lyase</keyword>
<comment type="cofactor">
    <cofactor evidence="1">
        <name>[4Fe-4S] cluster</name>
        <dbReference type="ChEBI" id="CHEBI:49883"/>
    </cofactor>
</comment>
<evidence type="ECO:0000256" key="5">
    <source>
        <dbReference type="ARBA" id="ARBA00022432"/>
    </source>
</evidence>
<evidence type="ECO:0000256" key="12">
    <source>
        <dbReference type="ARBA" id="ARBA00049406"/>
    </source>
</evidence>
<dbReference type="EC" id="4.3.1.17" evidence="4"/>